<dbReference type="PANTHER" id="PTHR48090">
    <property type="entry name" value="UNDECAPRENYL-PHOSPHATE 4-DEOXY-4-FORMAMIDO-L-ARABINOSE TRANSFERASE-RELATED"/>
    <property type="match status" value="1"/>
</dbReference>
<dbReference type="eggNOG" id="arCOG00895">
    <property type="taxonomic scope" value="Archaea"/>
</dbReference>
<dbReference type="CDD" id="cd04179">
    <property type="entry name" value="DPM_DPG-synthase_like"/>
    <property type="match status" value="1"/>
</dbReference>
<feature type="domain" description="Glycosyltransferase 2-like" evidence="1">
    <location>
        <begin position="9"/>
        <end position="170"/>
    </location>
</feature>
<name>C9RER1_METVM</name>
<keyword evidence="2" id="KW-0808">Transferase</keyword>
<dbReference type="InterPro" id="IPR050256">
    <property type="entry name" value="Glycosyltransferase_2"/>
</dbReference>
<accession>C9RER1</accession>
<dbReference type="KEGG" id="mvu:Metvu_0196"/>
<evidence type="ECO:0000313" key="2">
    <source>
        <dbReference type="EMBL" id="ACX72063.1"/>
    </source>
</evidence>
<dbReference type="SUPFAM" id="SSF53448">
    <property type="entry name" value="Nucleotide-diphospho-sugar transferases"/>
    <property type="match status" value="1"/>
</dbReference>
<reference evidence="2" key="1">
    <citation type="submission" date="2009-10" db="EMBL/GenBank/DDBJ databases">
        <title>Complete sequence of chromosome of Methanocaldococcus vulcanius M7.</title>
        <authorList>
            <consortium name="US DOE Joint Genome Institute"/>
            <person name="Lucas S."/>
            <person name="Copeland A."/>
            <person name="Lapidus A."/>
            <person name="Glavina del Rio T."/>
            <person name="Dalin E."/>
            <person name="Tice H."/>
            <person name="Bruce D."/>
            <person name="Goodwin L."/>
            <person name="Pitluck S."/>
            <person name="Lcollab F.I."/>
            <person name="Brettin T."/>
            <person name="Detter J.C."/>
            <person name="Han C."/>
            <person name="Tapia R."/>
            <person name="Kuske C.R."/>
            <person name="Schmutz J."/>
            <person name="Larimer F."/>
            <person name="Land M."/>
            <person name="Hauser L."/>
            <person name="Kyrpides N."/>
            <person name="Ovchinikova G."/>
            <person name="Sieprawska-Lupa M."/>
            <person name="Whitman W.B."/>
            <person name="Woyke T."/>
        </authorList>
    </citation>
    <scope>NUCLEOTIDE SEQUENCE [LARGE SCALE GENOMIC DNA]</scope>
    <source>
        <strain evidence="2">M7</strain>
    </source>
</reference>
<protein>
    <submittedName>
        <fullName evidence="2">Glycosyl transferase family 2</fullName>
    </submittedName>
</protein>
<gene>
    <name evidence="2" type="ordered locus">Metvu_0196</name>
</gene>
<dbReference type="AlphaFoldDB" id="C9RER1"/>
<dbReference type="Gene3D" id="3.90.550.10">
    <property type="entry name" value="Spore Coat Polysaccharide Biosynthesis Protein SpsA, Chain A"/>
    <property type="match status" value="1"/>
</dbReference>
<keyword evidence="3" id="KW-1185">Reference proteome</keyword>
<dbReference type="CAZy" id="GT2">
    <property type="family name" value="Glycosyltransferase Family 2"/>
</dbReference>
<dbReference type="EMBL" id="CP001787">
    <property type="protein sequence ID" value="ACX72063.1"/>
    <property type="molecule type" value="Genomic_DNA"/>
</dbReference>
<evidence type="ECO:0000313" key="3">
    <source>
        <dbReference type="Proteomes" id="UP000002063"/>
    </source>
</evidence>
<dbReference type="InterPro" id="IPR029044">
    <property type="entry name" value="Nucleotide-diphossugar_trans"/>
</dbReference>
<evidence type="ECO:0000259" key="1">
    <source>
        <dbReference type="Pfam" id="PF00535"/>
    </source>
</evidence>
<dbReference type="HOGENOM" id="CLU_033536_7_4_2"/>
<dbReference type="GeneID" id="8512524"/>
<dbReference type="Proteomes" id="UP000002063">
    <property type="component" value="Chromosome"/>
</dbReference>
<organism evidence="2 3">
    <name type="scientific">Methanocaldococcus vulcanius (strain ATCC 700851 / DSM 12094 / M7)</name>
    <name type="common">Methanococcus vulcanius</name>
    <dbReference type="NCBI Taxonomy" id="579137"/>
    <lineage>
        <taxon>Archaea</taxon>
        <taxon>Methanobacteriati</taxon>
        <taxon>Methanobacteriota</taxon>
        <taxon>Methanomada group</taxon>
        <taxon>Methanococci</taxon>
        <taxon>Methanococcales</taxon>
        <taxon>Methanocaldococcaceae</taxon>
        <taxon>Methanocaldococcus</taxon>
    </lineage>
</organism>
<proteinExistence type="predicted"/>
<dbReference type="PANTHER" id="PTHR48090:SF7">
    <property type="entry name" value="RFBJ PROTEIN"/>
    <property type="match status" value="1"/>
</dbReference>
<dbReference type="Pfam" id="PF00535">
    <property type="entry name" value="Glycos_transf_2"/>
    <property type="match status" value="1"/>
</dbReference>
<dbReference type="GO" id="GO:0016740">
    <property type="term" value="F:transferase activity"/>
    <property type="evidence" value="ECO:0007669"/>
    <property type="project" value="UniProtKB-KW"/>
</dbReference>
<dbReference type="InterPro" id="IPR001173">
    <property type="entry name" value="Glyco_trans_2-like"/>
</dbReference>
<sequence length="238" mass="27275">MSHEIKKVSIVIPAYNEEKAIGKTLELIKNTIEKIKGYDFEIIVVDNNSSDSTGKIAKSLGAKVVFERNKGYGNAYKKGLKEAGGDIIITGDADGTYPFEDIPKFLQIIEKNNVDFINTDRFANLEKNSMPFINYIGNKVLTFLINMIYNVNIKDSQSGMWIFKREVIEKMNFDIMSEGMPFSQEIKLYAIYLGFKFLEIPITYRKRIGKKKLDPVKDGIDNFINLLKFRKKLKSVKQ</sequence>
<dbReference type="RefSeq" id="WP_012819609.1">
    <property type="nucleotide sequence ID" value="NC_013407.1"/>
</dbReference>
<dbReference type="STRING" id="579137.Metvu_0196"/>
<dbReference type="OrthoDB" id="11098at2157"/>